<keyword evidence="1" id="KW-0805">Transcription regulation</keyword>
<keyword evidence="2" id="KW-0238">DNA-binding</keyword>
<dbReference type="STRING" id="28573.A0A0U1LUN4"/>
<keyword evidence="9" id="KW-1185">Reference proteome</keyword>
<feature type="region of interest" description="Disordered" evidence="6">
    <location>
        <begin position="117"/>
        <end position="160"/>
    </location>
</feature>
<dbReference type="GO" id="GO:0003677">
    <property type="term" value="F:DNA binding"/>
    <property type="evidence" value="ECO:0007669"/>
    <property type="project" value="UniProtKB-KW"/>
</dbReference>
<evidence type="ECO:0000256" key="2">
    <source>
        <dbReference type="ARBA" id="ARBA00023125"/>
    </source>
</evidence>
<proteinExistence type="predicted"/>
<feature type="compositionally biased region" description="Low complexity" evidence="6">
    <location>
        <begin position="134"/>
        <end position="149"/>
    </location>
</feature>
<evidence type="ECO:0000313" key="9">
    <source>
        <dbReference type="Proteomes" id="UP000054383"/>
    </source>
</evidence>
<feature type="coiled-coil region" evidence="5">
    <location>
        <begin position="372"/>
        <end position="445"/>
    </location>
</feature>
<feature type="compositionally biased region" description="Polar residues" evidence="6">
    <location>
        <begin position="150"/>
        <end position="160"/>
    </location>
</feature>
<dbReference type="EMBL" id="CVMT01000003">
    <property type="protein sequence ID" value="CRG86812.1"/>
    <property type="molecule type" value="Genomic_DNA"/>
</dbReference>
<dbReference type="AlphaFoldDB" id="A0A0U1LUN4"/>
<evidence type="ECO:0000256" key="1">
    <source>
        <dbReference type="ARBA" id="ARBA00023015"/>
    </source>
</evidence>
<sequence>MSTERASSVRRRLACDRCHSFKLKCPRPAANSNGICARCLKAGTACVYSPSMRGQVRAKAPSGHEIFTDTVEVGFDRAVPVLAEDDLFNNMAMDWSAHNSTSLNGEFDWISQLPPQTESWDTPAMHGEAMPQFDSNTDSTSNNNIDSSNMPHSETANSFSQVDERVQIVPNEPTQRPKPSPQYLGYSMPESMQSPSLFLDLINLSVHLENLCRQLPPFSLHEAAEEDSSPAVMDTPPLSKPSASSRATDSDAESETGNVFAVMHKLVDVYQAVIKHLAQRRAMRDEVVDSEGGRISAMDSSLIYLLFSNHHRLIDLWHSMFTHSKTVLRTDKMPMGTERHKAHCAKMRLGSYVPSSSSTVVPMEVIVIQELALQLTKRVGDLLQAIEAAEADKQQQQQQQETTGNGMISAATDLQQRMDGLQTGIQQLRDRLEEAISKQASITKKW</sequence>
<evidence type="ECO:0000256" key="5">
    <source>
        <dbReference type="SAM" id="Coils"/>
    </source>
</evidence>
<dbReference type="Gene3D" id="4.10.240.10">
    <property type="entry name" value="Zn(2)-C6 fungal-type DNA-binding domain"/>
    <property type="match status" value="1"/>
</dbReference>
<evidence type="ECO:0000256" key="6">
    <source>
        <dbReference type="SAM" id="MobiDB-lite"/>
    </source>
</evidence>
<dbReference type="SUPFAM" id="SSF57701">
    <property type="entry name" value="Zn2/Cys6 DNA-binding domain"/>
    <property type="match status" value="1"/>
</dbReference>
<evidence type="ECO:0000256" key="3">
    <source>
        <dbReference type="ARBA" id="ARBA00023163"/>
    </source>
</evidence>
<feature type="domain" description="Zn(2)-C6 fungal-type" evidence="7">
    <location>
        <begin position="14"/>
        <end position="48"/>
    </location>
</feature>
<evidence type="ECO:0000259" key="7">
    <source>
        <dbReference type="PROSITE" id="PS50048"/>
    </source>
</evidence>
<dbReference type="GO" id="GO:0000981">
    <property type="term" value="F:DNA-binding transcription factor activity, RNA polymerase II-specific"/>
    <property type="evidence" value="ECO:0007669"/>
    <property type="project" value="InterPro"/>
</dbReference>
<gene>
    <name evidence="8" type="ORF">PISL3812_03824</name>
</gene>
<accession>A0A0U1LUN4</accession>
<dbReference type="PROSITE" id="PS00463">
    <property type="entry name" value="ZN2_CY6_FUNGAL_1"/>
    <property type="match status" value="1"/>
</dbReference>
<dbReference type="SMART" id="SM00066">
    <property type="entry name" value="GAL4"/>
    <property type="match status" value="1"/>
</dbReference>
<name>A0A0U1LUN4_TALIS</name>
<organism evidence="8 9">
    <name type="scientific">Talaromyces islandicus</name>
    <name type="common">Penicillium islandicum</name>
    <dbReference type="NCBI Taxonomy" id="28573"/>
    <lineage>
        <taxon>Eukaryota</taxon>
        <taxon>Fungi</taxon>
        <taxon>Dikarya</taxon>
        <taxon>Ascomycota</taxon>
        <taxon>Pezizomycotina</taxon>
        <taxon>Eurotiomycetes</taxon>
        <taxon>Eurotiomycetidae</taxon>
        <taxon>Eurotiales</taxon>
        <taxon>Trichocomaceae</taxon>
        <taxon>Talaromyces</taxon>
        <taxon>Talaromyces sect. Islandici</taxon>
    </lineage>
</organism>
<keyword evidence="3" id="KW-0804">Transcription</keyword>
<dbReference type="InterPro" id="IPR001138">
    <property type="entry name" value="Zn2Cys6_DnaBD"/>
</dbReference>
<dbReference type="PROSITE" id="PS50048">
    <property type="entry name" value="ZN2_CY6_FUNGAL_2"/>
    <property type="match status" value="1"/>
</dbReference>
<dbReference type="OMA" id="CHRLRIG"/>
<keyword evidence="4" id="KW-0539">Nucleus</keyword>
<keyword evidence="5" id="KW-0175">Coiled coil</keyword>
<evidence type="ECO:0000313" key="8">
    <source>
        <dbReference type="EMBL" id="CRG86812.1"/>
    </source>
</evidence>
<dbReference type="Pfam" id="PF00172">
    <property type="entry name" value="Zn_clus"/>
    <property type="match status" value="1"/>
</dbReference>
<protein>
    <recommendedName>
        <fullName evidence="7">Zn(2)-C6 fungal-type domain-containing protein</fullName>
    </recommendedName>
</protein>
<dbReference type="GO" id="GO:0008270">
    <property type="term" value="F:zinc ion binding"/>
    <property type="evidence" value="ECO:0007669"/>
    <property type="project" value="InterPro"/>
</dbReference>
<dbReference type="InterPro" id="IPR036864">
    <property type="entry name" value="Zn2-C6_fun-type_DNA-bd_sf"/>
</dbReference>
<evidence type="ECO:0000256" key="4">
    <source>
        <dbReference type="ARBA" id="ARBA00023242"/>
    </source>
</evidence>
<dbReference type="OrthoDB" id="4225349at2759"/>
<dbReference type="Proteomes" id="UP000054383">
    <property type="component" value="Unassembled WGS sequence"/>
</dbReference>
<reference evidence="8 9" key="1">
    <citation type="submission" date="2015-04" db="EMBL/GenBank/DDBJ databases">
        <authorList>
            <person name="Syromyatnikov M.Y."/>
            <person name="Popov V.N."/>
        </authorList>
    </citation>
    <scope>NUCLEOTIDE SEQUENCE [LARGE SCALE GENOMIC DNA]</scope>
    <source>
        <strain evidence="8">WF-38-12</strain>
    </source>
</reference>
<dbReference type="CDD" id="cd00067">
    <property type="entry name" value="GAL4"/>
    <property type="match status" value="1"/>
</dbReference>
<feature type="region of interest" description="Disordered" evidence="6">
    <location>
        <begin position="222"/>
        <end position="253"/>
    </location>
</feature>